<evidence type="ECO:0000256" key="1">
    <source>
        <dbReference type="SAM" id="MobiDB-lite"/>
    </source>
</evidence>
<proteinExistence type="predicted"/>
<name>A0ABS9E4J5_9HYPH</name>
<dbReference type="Proteomes" id="UP001201217">
    <property type="component" value="Unassembled WGS sequence"/>
</dbReference>
<organism evidence="2 3">
    <name type="scientific">Maritalea mediterranea</name>
    <dbReference type="NCBI Taxonomy" id="2909667"/>
    <lineage>
        <taxon>Bacteria</taxon>
        <taxon>Pseudomonadati</taxon>
        <taxon>Pseudomonadota</taxon>
        <taxon>Alphaproteobacteria</taxon>
        <taxon>Hyphomicrobiales</taxon>
        <taxon>Devosiaceae</taxon>
        <taxon>Maritalea</taxon>
    </lineage>
</organism>
<comment type="caution">
    <text evidence="2">The sequence shown here is derived from an EMBL/GenBank/DDBJ whole genome shotgun (WGS) entry which is preliminary data.</text>
</comment>
<dbReference type="RefSeq" id="WP_236112694.1">
    <property type="nucleotide sequence ID" value="NZ_JAKGTI010000001.1"/>
</dbReference>
<feature type="region of interest" description="Disordered" evidence="1">
    <location>
        <begin position="1"/>
        <end position="45"/>
    </location>
</feature>
<feature type="compositionally biased region" description="Basic and acidic residues" evidence="1">
    <location>
        <begin position="10"/>
        <end position="28"/>
    </location>
</feature>
<evidence type="ECO:0000313" key="2">
    <source>
        <dbReference type="EMBL" id="MCF4097117.1"/>
    </source>
</evidence>
<evidence type="ECO:0000313" key="3">
    <source>
        <dbReference type="Proteomes" id="UP001201217"/>
    </source>
</evidence>
<sequence length="45" mass="5200">MSKVDVTKQANERRLKDDKKSNEQREVNRNNPNTSSKGPERKKSA</sequence>
<protein>
    <submittedName>
        <fullName evidence="2">Uncharacterized protein</fullName>
    </submittedName>
</protein>
<accession>A0ABS9E4J5</accession>
<dbReference type="EMBL" id="JAKGTI010000001">
    <property type="protein sequence ID" value="MCF4097117.1"/>
    <property type="molecule type" value="Genomic_DNA"/>
</dbReference>
<keyword evidence="3" id="KW-1185">Reference proteome</keyword>
<reference evidence="2 3" key="1">
    <citation type="submission" date="2022-01" db="EMBL/GenBank/DDBJ databases">
        <title>Maritalea mediterranea sp. nov., isolated from marine plastic residues from the Malva-rosa beach (Valencia, Spain).</title>
        <authorList>
            <person name="Vidal-Verdu A."/>
            <person name="Molina-Menor E."/>
            <person name="Pascual J."/>
            <person name="Pereto J."/>
            <person name="Porcar M."/>
        </authorList>
    </citation>
    <scope>NUCLEOTIDE SEQUENCE [LARGE SCALE GENOMIC DNA]</scope>
    <source>
        <strain evidence="2 3">P4.10X</strain>
    </source>
</reference>
<gene>
    <name evidence="2" type="ORF">L1I42_01280</name>
</gene>